<sequence length="48" mass="5405">MKKTIFGCTMLIIATMFLLNNDYLVSGIIYFIGFIFVGWGAVPINTKK</sequence>
<keyword evidence="3" id="KW-1185">Reference proteome</keyword>
<dbReference type="KEGG" id="cpas:Clopa_3849"/>
<dbReference type="HOGENOM" id="CLU_3151340_0_0_9"/>
<proteinExistence type="predicted"/>
<feature type="transmembrane region" description="Helical" evidence="1">
    <location>
        <begin position="23"/>
        <end position="42"/>
    </location>
</feature>
<name>R4KA87_CLOPA</name>
<dbReference type="Proteomes" id="UP000013523">
    <property type="component" value="Chromosome"/>
</dbReference>
<keyword evidence="1" id="KW-0472">Membrane</keyword>
<dbReference type="PATRIC" id="fig|86416.3.peg.3848"/>
<reference evidence="2 3" key="1">
    <citation type="submission" date="2012-01" db="EMBL/GenBank/DDBJ databases">
        <title>Complete sequence of chromosome of Clostridium pasteurianum BC1.</title>
        <authorList>
            <consortium name="US DOE Joint Genome Institute"/>
            <person name="Lucas S."/>
            <person name="Han J."/>
            <person name="Lapidus A."/>
            <person name="Cheng J.-F."/>
            <person name="Goodwin L."/>
            <person name="Pitluck S."/>
            <person name="Peters L."/>
            <person name="Mikhailova N."/>
            <person name="Teshima H."/>
            <person name="Detter J.C."/>
            <person name="Han C."/>
            <person name="Tapia R."/>
            <person name="Land M."/>
            <person name="Hauser L."/>
            <person name="Kyrpides N."/>
            <person name="Ivanova N."/>
            <person name="Pagani I."/>
            <person name="Dunn J."/>
            <person name="Taghavi S."/>
            <person name="Francis A."/>
            <person name="van der Lelie D."/>
            <person name="Woyke T."/>
        </authorList>
    </citation>
    <scope>NUCLEOTIDE SEQUENCE [LARGE SCALE GENOMIC DNA]</scope>
    <source>
        <strain evidence="2 3">BC1</strain>
    </source>
</reference>
<gene>
    <name evidence="2" type="ORF">Clopa_3849</name>
</gene>
<protein>
    <submittedName>
        <fullName evidence="2">Uncharacterized protein</fullName>
    </submittedName>
</protein>
<keyword evidence="1" id="KW-0812">Transmembrane</keyword>
<organism evidence="2 3">
    <name type="scientific">Clostridium pasteurianum BC1</name>
    <dbReference type="NCBI Taxonomy" id="86416"/>
    <lineage>
        <taxon>Bacteria</taxon>
        <taxon>Bacillati</taxon>
        <taxon>Bacillota</taxon>
        <taxon>Clostridia</taxon>
        <taxon>Eubacteriales</taxon>
        <taxon>Clostridiaceae</taxon>
        <taxon>Clostridium</taxon>
    </lineage>
</organism>
<evidence type="ECO:0000256" key="1">
    <source>
        <dbReference type="SAM" id="Phobius"/>
    </source>
</evidence>
<dbReference type="RefSeq" id="WP_015616885.1">
    <property type="nucleotide sequence ID" value="NC_021182.1"/>
</dbReference>
<dbReference type="AlphaFoldDB" id="R4KA87"/>
<accession>R4KA87</accession>
<evidence type="ECO:0000313" key="3">
    <source>
        <dbReference type="Proteomes" id="UP000013523"/>
    </source>
</evidence>
<keyword evidence="1" id="KW-1133">Transmembrane helix</keyword>
<dbReference type="EMBL" id="CP003261">
    <property type="protein sequence ID" value="AGK98606.1"/>
    <property type="molecule type" value="Genomic_DNA"/>
</dbReference>
<evidence type="ECO:0000313" key="2">
    <source>
        <dbReference type="EMBL" id="AGK98606.1"/>
    </source>
</evidence>